<protein>
    <recommendedName>
        <fullName evidence="4">Transposase</fullName>
    </recommendedName>
</protein>
<reference evidence="2 3" key="1">
    <citation type="submission" date="2021-07" db="EMBL/GenBank/DDBJ databases">
        <title>Paraburkholderia edwinii protects Aspergillus sp. from phenazines by acting as a toxin sponge.</title>
        <authorList>
            <person name="Dahlstrom K.M."/>
            <person name="Newman D.K."/>
        </authorList>
    </citation>
    <scope>NUCLEOTIDE SEQUENCE [LARGE SCALE GENOMIC DNA]</scope>
    <source>
        <strain evidence="2 3">Pe01</strain>
    </source>
</reference>
<dbReference type="EMBL" id="CP080096">
    <property type="protein sequence ID" value="QYD73544.1"/>
    <property type="molecule type" value="Genomic_DNA"/>
</dbReference>
<keyword evidence="3" id="KW-1185">Reference proteome</keyword>
<name>A0ABX8UX28_9BURK</name>
<dbReference type="RefSeq" id="WP_219803390.1">
    <property type="nucleotide sequence ID" value="NZ_CP080096.1"/>
</dbReference>
<proteinExistence type="predicted"/>
<evidence type="ECO:0008006" key="4">
    <source>
        <dbReference type="Google" id="ProtNLM"/>
    </source>
</evidence>
<organism evidence="2 3">
    <name type="scientific">Paraburkholderia edwinii</name>
    <dbReference type="NCBI Taxonomy" id="2861782"/>
    <lineage>
        <taxon>Bacteria</taxon>
        <taxon>Pseudomonadati</taxon>
        <taxon>Pseudomonadota</taxon>
        <taxon>Betaproteobacteria</taxon>
        <taxon>Burkholderiales</taxon>
        <taxon>Burkholderiaceae</taxon>
        <taxon>Paraburkholderia</taxon>
    </lineage>
</organism>
<evidence type="ECO:0000313" key="2">
    <source>
        <dbReference type="EMBL" id="QYD73544.1"/>
    </source>
</evidence>
<accession>A0ABX8UX28</accession>
<feature type="region of interest" description="Disordered" evidence="1">
    <location>
        <begin position="1"/>
        <end position="29"/>
    </location>
</feature>
<dbReference type="Proteomes" id="UP000826462">
    <property type="component" value="Chromosome 2"/>
</dbReference>
<gene>
    <name evidence="2" type="ORF">KZJ38_28415</name>
</gene>
<evidence type="ECO:0000313" key="3">
    <source>
        <dbReference type="Proteomes" id="UP000826462"/>
    </source>
</evidence>
<evidence type="ECO:0000256" key="1">
    <source>
        <dbReference type="SAM" id="MobiDB-lite"/>
    </source>
</evidence>
<sequence length="45" mass="4972">MAQAANLKSSKNRMPPAQFAGHAGRDDRSMKVRAQALRRHGRLIA</sequence>